<evidence type="ECO:0000256" key="2">
    <source>
        <dbReference type="ARBA" id="ARBA00022842"/>
    </source>
</evidence>
<dbReference type="PANTHER" id="PTHR22573">
    <property type="entry name" value="PHOSPHOHEXOMUTASE FAMILY MEMBER"/>
    <property type="match status" value="1"/>
</dbReference>
<evidence type="ECO:0000256" key="4">
    <source>
        <dbReference type="ARBA" id="ARBA00045679"/>
    </source>
</evidence>
<evidence type="ECO:0000256" key="3">
    <source>
        <dbReference type="ARBA" id="ARBA00023235"/>
    </source>
</evidence>
<keyword evidence="6" id="KW-1185">Reference proteome</keyword>
<dbReference type="GO" id="GO:0046872">
    <property type="term" value="F:metal ion binding"/>
    <property type="evidence" value="ECO:0007669"/>
    <property type="project" value="UniProtKB-KW"/>
</dbReference>
<organism evidence="5 6">
    <name type="scientific">Stephania cephalantha</name>
    <dbReference type="NCBI Taxonomy" id="152367"/>
    <lineage>
        <taxon>Eukaryota</taxon>
        <taxon>Viridiplantae</taxon>
        <taxon>Streptophyta</taxon>
        <taxon>Embryophyta</taxon>
        <taxon>Tracheophyta</taxon>
        <taxon>Spermatophyta</taxon>
        <taxon>Magnoliopsida</taxon>
        <taxon>Ranunculales</taxon>
        <taxon>Menispermaceae</taxon>
        <taxon>Menispermoideae</taxon>
        <taxon>Cissampelideae</taxon>
        <taxon>Stephania</taxon>
    </lineage>
</organism>
<evidence type="ECO:0000313" key="5">
    <source>
        <dbReference type="EMBL" id="KAK9089615.1"/>
    </source>
</evidence>
<keyword evidence="1" id="KW-0479">Metal-binding</keyword>
<comment type="caution">
    <text evidence="5">The sequence shown here is derived from an EMBL/GenBank/DDBJ whole genome shotgun (WGS) entry which is preliminary data.</text>
</comment>
<dbReference type="GO" id="GO:0005829">
    <property type="term" value="C:cytosol"/>
    <property type="evidence" value="ECO:0007669"/>
    <property type="project" value="TreeGrafter"/>
</dbReference>
<reference evidence="5 6" key="1">
    <citation type="submission" date="2024-01" db="EMBL/GenBank/DDBJ databases">
        <title>Genome assemblies of Stephania.</title>
        <authorList>
            <person name="Yang L."/>
        </authorList>
    </citation>
    <scope>NUCLEOTIDE SEQUENCE [LARGE SCALE GENOMIC DNA]</scope>
    <source>
        <strain evidence="5">JXDWG</strain>
        <tissue evidence="5">Leaf</tissue>
    </source>
</reference>
<dbReference type="InterPro" id="IPR016055">
    <property type="entry name" value="A-D-PHexomutase_a/b/a-I/II/III"/>
</dbReference>
<proteinExistence type="predicted"/>
<gene>
    <name evidence="5" type="ORF">Scep_028697</name>
</gene>
<sequence>MPVGIILEKLPFINGSDPQLALDGGDQRRALKHGAGQGLEGSGYLGGVGDRGVEPGDANVLLSGALLGLDEAGGAVDADDEVSGDFGVEGAAVAGLVDAEDALDPGDDFVGGGVGGLVEVEDAVFDVLAEGASVELISSLNLLMFHCLELIDLSFTFSDFRSDRNLLMFYCHVIGLLGACQVLTIRLSGTGSESSLINCTPKEDFGGGHTDPNLTYAKELVTRMGLNKEKPQDNPPEFGAAGDGDADRNMILGKRLDPVYVECDHEVELSAVDSLFYSLPQVFVTPSDSVAIIATNAVQAIPYFIAGVLGGNVPALLMVMPYTAIQLTVLHKIKTFASGSSKTVHLIYLLKSCVSVVWCRYVDGKSGRRLEHKTMNFLMLVEQYGNVWHHGRVRRYLSLEDWPLSESKGRPWFGLLTLLRKYLEYFVINTRSKGRAVSEFVSLVSLRTPTM</sequence>
<comment type="function">
    <text evidence="4">Catalyzes the reversible isomerization of alpha-D-glucose 1-phosphate to alpha-D-glucose 6-phosphate. The mechanism proceeds via the intermediate compound alpha-D-glucose 1,6-bisphosphate. This enzyme participates in both the breakdown and synthesis of glucose.</text>
</comment>
<evidence type="ECO:0000256" key="1">
    <source>
        <dbReference type="ARBA" id="ARBA00022723"/>
    </source>
</evidence>
<dbReference type="GO" id="GO:0005975">
    <property type="term" value="P:carbohydrate metabolic process"/>
    <property type="evidence" value="ECO:0007669"/>
    <property type="project" value="InterPro"/>
</dbReference>
<dbReference type="SUPFAM" id="SSF53738">
    <property type="entry name" value="Phosphoglucomutase, first 3 domains"/>
    <property type="match status" value="1"/>
</dbReference>
<keyword evidence="2" id="KW-0460">Magnesium</keyword>
<name>A0AAP0ECH7_9MAGN</name>
<protein>
    <submittedName>
        <fullName evidence="5">Uncharacterized protein</fullName>
    </submittedName>
</protein>
<evidence type="ECO:0000313" key="6">
    <source>
        <dbReference type="Proteomes" id="UP001419268"/>
    </source>
</evidence>
<keyword evidence="3" id="KW-0413">Isomerase</keyword>
<dbReference type="PANTHER" id="PTHR22573:SF2">
    <property type="entry name" value="PHOSPHOGLUCOMUTASE"/>
    <property type="match status" value="1"/>
</dbReference>
<dbReference type="PRINTS" id="PR00509">
    <property type="entry name" value="PGMPMM"/>
</dbReference>
<dbReference type="EMBL" id="JBBNAG010000012">
    <property type="protein sequence ID" value="KAK9089615.1"/>
    <property type="molecule type" value="Genomic_DNA"/>
</dbReference>
<accession>A0AAP0ECH7</accession>
<dbReference type="GO" id="GO:0004614">
    <property type="term" value="F:phosphoglucomutase activity"/>
    <property type="evidence" value="ECO:0007669"/>
    <property type="project" value="InterPro"/>
</dbReference>
<dbReference type="InterPro" id="IPR005841">
    <property type="entry name" value="Alpha-D-phosphohexomutase_SF"/>
</dbReference>
<dbReference type="Proteomes" id="UP001419268">
    <property type="component" value="Unassembled WGS sequence"/>
</dbReference>
<dbReference type="AlphaFoldDB" id="A0AAP0ECH7"/>
<dbReference type="InterPro" id="IPR045244">
    <property type="entry name" value="PGM"/>
</dbReference>
<dbReference type="Gene3D" id="3.40.120.10">
    <property type="entry name" value="Alpha-D-Glucose-1,6-Bisphosphate, subunit A, domain 3"/>
    <property type="match status" value="1"/>
</dbReference>